<dbReference type="AlphaFoldDB" id="A0AAE3KM62"/>
<comment type="caution">
    <text evidence="1">The sequence shown here is derived from an EMBL/GenBank/DDBJ whole genome shotgun (WGS) entry which is preliminary data.</text>
</comment>
<evidence type="ECO:0000313" key="2">
    <source>
        <dbReference type="Proteomes" id="UP001204953"/>
    </source>
</evidence>
<accession>A0AAE3KM62</accession>
<proteinExistence type="predicted"/>
<dbReference type="RefSeq" id="WP_254010166.1">
    <property type="nucleotide sequence ID" value="NZ_JAMZMM010000012.1"/>
</dbReference>
<dbReference type="Proteomes" id="UP001204953">
    <property type="component" value="Unassembled WGS sequence"/>
</dbReference>
<name>A0AAE3KM62_9CYAN</name>
<evidence type="ECO:0000313" key="1">
    <source>
        <dbReference type="EMBL" id="MCP2727348.1"/>
    </source>
</evidence>
<reference evidence="1" key="1">
    <citation type="submission" date="2022-06" db="EMBL/GenBank/DDBJ databases">
        <title>New cyanobacteria of genus Symplocastrum in benthos of Lake Baikal.</title>
        <authorList>
            <person name="Sorokovikova E."/>
            <person name="Tikhonova I."/>
            <person name="Krasnopeev A."/>
            <person name="Evseev P."/>
            <person name="Gladkikh A."/>
            <person name="Belykh O."/>
        </authorList>
    </citation>
    <scope>NUCLEOTIDE SEQUENCE</scope>
    <source>
        <strain evidence="1">BBK-W-15</strain>
    </source>
</reference>
<dbReference type="EMBL" id="JAMZMM010000012">
    <property type="protein sequence ID" value="MCP2727348.1"/>
    <property type="molecule type" value="Genomic_DNA"/>
</dbReference>
<organism evidence="1 2">
    <name type="scientific">Limnofasciculus baicalensis BBK-W-15</name>
    <dbReference type="NCBI Taxonomy" id="2699891"/>
    <lineage>
        <taxon>Bacteria</taxon>
        <taxon>Bacillati</taxon>
        <taxon>Cyanobacteriota</taxon>
        <taxon>Cyanophyceae</taxon>
        <taxon>Coleofasciculales</taxon>
        <taxon>Coleofasciculaceae</taxon>
        <taxon>Limnofasciculus</taxon>
        <taxon>Limnofasciculus baicalensis</taxon>
    </lineage>
</organism>
<sequence length="206" mass="23612">MGWIPVVENEILDFSQWNISPLAINGAFLRCSISSEANLSGIKFWIEIAQSEINQLPGVPLIFQERLWAYQGSQEVIKLADLPFLENKAIAFRGIYFDKGQLPEIRFSAEIWQGEPEKTTEYTWTLSVQSRVLLEANRNRMQLVLVNQSIQDVFITYGEKADGKYILIKPGWYLSEPSAPTNYEFKSRIEASTIGECELYGIEYSR</sequence>
<protein>
    <submittedName>
        <fullName evidence="1">Uncharacterized protein</fullName>
    </submittedName>
</protein>
<gene>
    <name evidence="1" type="ORF">NJ959_02530</name>
</gene>
<keyword evidence="2" id="KW-1185">Reference proteome</keyword>